<keyword evidence="2" id="KW-1133">Transmembrane helix</keyword>
<evidence type="ECO:0000313" key="3">
    <source>
        <dbReference type="EMBL" id="MDD7972386.1"/>
    </source>
</evidence>
<proteinExistence type="predicted"/>
<reference evidence="3" key="1">
    <citation type="submission" date="2023-02" db="EMBL/GenBank/DDBJ databases">
        <title>Description of Roseinatronobacter alkalisoli sp. nov., an alkaliphilic bacerium isolated from soda soil.</title>
        <authorList>
            <person name="Wei W."/>
        </authorList>
    </citation>
    <scope>NUCLEOTIDE SEQUENCE</scope>
    <source>
        <strain evidence="3">HJB301</strain>
    </source>
</reference>
<dbReference type="Proteomes" id="UP001431784">
    <property type="component" value="Unassembled WGS sequence"/>
</dbReference>
<keyword evidence="4" id="KW-1185">Reference proteome</keyword>
<comment type="caution">
    <text evidence="3">The sequence shown here is derived from an EMBL/GenBank/DDBJ whole genome shotgun (WGS) entry which is preliminary data.</text>
</comment>
<feature type="transmembrane region" description="Helical" evidence="2">
    <location>
        <begin position="62"/>
        <end position="80"/>
    </location>
</feature>
<keyword evidence="2" id="KW-0472">Membrane</keyword>
<feature type="transmembrane region" description="Helical" evidence="2">
    <location>
        <begin position="38"/>
        <end position="56"/>
    </location>
</feature>
<evidence type="ECO:0000313" key="4">
    <source>
        <dbReference type="Proteomes" id="UP001431784"/>
    </source>
</evidence>
<organism evidence="3 4">
    <name type="scientific">Roseinatronobacter alkalisoli</name>
    <dbReference type="NCBI Taxonomy" id="3028235"/>
    <lineage>
        <taxon>Bacteria</taxon>
        <taxon>Pseudomonadati</taxon>
        <taxon>Pseudomonadota</taxon>
        <taxon>Alphaproteobacteria</taxon>
        <taxon>Rhodobacterales</taxon>
        <taxon>Paracoccaceae</taxon>
        <taxon>Roseinatronobacter</taxon>
    </lineage>
</organism>
<evidence type="ECO:0000256" key="2">
    <source>
        <dbReference type="SAM" id="Phobius"/>
    </source>
</evidence>
<protein>
    <recommendedName>
        <fullName evidence="5">PH domain-containing protein</fullName>
    </recommendedName>
</protein>
<keyword evidence="2" id="KW-0812">Transmembrane</keyword>
<feature type="region of interest" description="Disordered" evidence="1">
    <location>
        <begin position="1"/>
        <end position="22"/>
    </location>
</feature>
<evidence type="ECO:0000256" key="1">
    <source>
        <dbReference type="SAM" id="MobiDB-lite"/>
    </source>
</evidence>
<accession>A0ABT5TB85</accession>
<dbReference type="RefSeq" id="WP_274353063.1">
    <property type="nucleotide sequence ID" value="NZ_JAQZSM010000015.1"/>
</dbReference>
<sequence length="156" mass="17107">MGEQVRASGSGDTVFDPEPGEKKLRDIRSDKTTYWRDHGVMAVLGMGVVGMVLAFIGSEHVAIGSLGAVLALAVRGVWLYSEQMKFCWTLTNMRLIGPGGRQVYLLELEKVRRLFGDIQIITRSGDKHLIKHVAGAEAIMAAIEAARDKRARRKGA</sequence>
<dbReference type="EMBL" id="JAQZSM010000015">
    <property type="protein sequence ID" value="MDD7972386.1"/>
    <property type="molecule type" value="Genomic_DNA"/>
</dbReference>
<gene>
    <name evidence="3" type="ORF">PUT78_14905</name>
</gene>
<name>A0ABT5TB85_9RHOB</name>
<evidence type="ECO:0008006" key="5">
    <source>
        <dbReference type="Google" id="ProtNLM"/>
    </source>
</evidence>